<dbReference type="GO" id="GO:0016887">
    <property type="term" value="F:ATP hydrolysis activity"/>
    <property type="evidence" value="ECO:0007669"/>
    <property type="project" value="InterPro"/>
</dbReference>
<dbReference type="OrthoDB" id="9775135at2"/>
<evidence type="ECO:0000256" key="5">
    <source>
        <dbReference type="ARBA" id="ARBA00022840"/>
    </source>
</evidence>
<dbReference type="PANTHER" id="PTHR42711">
    <property type="entry name" value="ABC TRANSPORTER ATP-BINDING PROTEIN"/>
    <property type="match status" value="1"/>
</dbReference>
<dbReference type="SMART" id="SM00382">
    <property type="entry name" value="AAA"/>
    <property type="match status" value="1"/>
</dbReference>
<dbReference type="Proteomes" id="UP000007383">
    <property type="component" value="Chromosome"/>
</dbReference>
<organism evidence="7 8">
    <name type="scientific">Spirochaeta africana (strain ATCC 700263 / DSM 8902 / Z-7692)</name>
    <dbReference type="NCBI Taxonomy" id="889378"/>
    <lineage>
        <taxon>Bacteria</taxon>
        <taxon>Pseudomonadati</taxon>
        <taxon>Spirochaetota</taxon>
        <taxon>Spirochaetia</taxon>
        <taxon>Spirochaetales</taxon>
        <taxon>Spirochaetaceae</taxon>
        <taxon>Spirochaeta</taxon>
    </lineage>
</organism>
<dbReference type="PROSITE" id="PS50893">
    <property type="entry name" value="ABC_TRANSPORTER_2"/>
    <property type="match status" value="1"/>
</dbReference>
<keyword evidence="5" id="KW-0067">ATP-binding</keyword>
<dbReference type="InterPro" id="IPR003439">
    <property type="entry name" value="ABC_transporter-like_ATP-bd"/>
</dbReference>
<dbReference type="KEGG" id="sfc:Spiaf_1260"/>
<dbReference type="RefSeq" id="WP_014455323.1">
    <property type="nucleotide sequence ID" value="NC_017098.1"/>
</dbReference>
<dbReference type="Pfam" id="PF00005">
    <property type="entry name" value="ABC_tran"/>
    <property type="match status" value="1"/>
</dbReference>
<dbReference type="EMBL" id="CP003282">
    <property type="protein sequence ID" value="AFG37335.1"/>
    <property type="molecule type" value="Genomic_DNA"/>
</dbReference>
<reference evidence="8" key="1">
    <citation type="journal article" date="2013" name="Stand. Genomic Sci.">
        <title>Complete genome sequence of the halophilic bacterium Spirochaeta africana type strain (Z-7692(T)) from the alkaline Lake Magadi in the East African Rift.</title>
        <authorList>
            <person name="Liolos K."/>
            <person name="Abt B."/>
            <person name="Scheuner C."/>
            <person name="Teshima H."/>
            <person name="Held B."/>
            <person name="Lapidus A."/>
            <person name="Nolan M."/>
            <person name="Lucas S."/>
            <person name="Deshpande S."/>
            <person name="Cheng J.F."/>
            <person name="Tapia R."/>
            <person name="Goodwin L.A."/>
            <person name="Pitluck S."/>
            <person name="Pagani I."/>
            <person name="Ivanova N."/>
            <person name="Mavromatis K."/>
            <person name="Mikhailova N."/>
            <person name="Huntemann M."/>
            <person name="Pati A."/>
            <person name="Chen A."/>
            <person name="Palaniappan K."/>
            <person name="Land M."/>
            <person name="Rohde M."/>
            <person name="Tindall B.J."/>
            <person name="Detter J.C."/>
            <person name="Goker M."/>
            <person name="Bristow J."/>
            <person name="Eisen J.A."/>
            <person name="Markowitz V."/>
            <person name="Hugenholtz P."/>
            <person name="Woyke T."/>
            <person name="Klenk H.P."/>
            <person name="Kyrpides N.C."/>
        </authorList>
    </citation>
    <scope>NUCLEOTIDE SEQUENCE</scope>
    <source>
        <strain evidence="8">ATCC 700263 / DSM 8902 / Z-7692</strain>
    </source>
</reference>
<feature type="domain" description="ABC transporter" evidence="6">
    <location>
        <begin position="5"/>
        <end position="237"/>
    </location>
</feature>
<sequence>MTPAIEIRNLYKTYRNGTEALSGLSMQVARNCTTAVLGPNGAGKSTLVRSVCGLCTPDRGEVLIQERRIQPGSRDLATLIGVAGQDNDLDPDETALQHLWFQSRLYRMSRATAHHRIEELVELFQLQSHLEKPARNLSGGTRRKLHCALALIHRPQLLILDEPTVGMDPEVRQEFWQAIDGFVRQQQGTVLLTTQYLEEVDRHAAQMILLVDGISGYQGCTGEFKKHMHPDSTESLENSYLTFIRQHRHSIEQGGLQ</sequence>
<dbReference type="PANTHER" id="PTHR42711:SF5">
    <property type="entry name" value="ABC TRANSPORTER ATP-BINDING PROTEIN NATA"/>
    <property type="match status" value="1"/>
</dbReference>
<evidence type="ECO:0000313" key="8">
    <source>
        <dbReference type="Proteomes" id="UP000007383"/>
    </source>
</evidence>
<protein>
    <submittedName>
        <fullName evidence="7">ABC-type multidrug transport system, ATPase component</fullName>
    </submittedName>
</protein>
<evidence type="ECO:0000259" key="6">
    <source>
        <dbReference type="PROSITE" id="PS50893"/>
    </source>
</evidence>
<dbReference type="SUPFAM" id="SSF52540">
    <property type="entry name" value="P-loop containing nucleoside triphosphate hydrolases"/>
    <property type="match status" value="1"/>
</dbReference>
<evidence type="ECO:0000313" key="7">
    <source>
        <dbReference type="EMBL" id="AFG37335.1"/>
    </source>
</evidence>
<name>H9UIJ2_SPIAZ</name>
<evidence type="ECO:0000256" key="2">
    <source>
        <dbReference type="ARBA" id="ARBA00022448"/>
    </source>
</evidence>
<dbReference type="PATRIC" id="fig|889378.3.peg.1264"/>
<dbReference type="Gene3D" id="3.40.50.300">
    <property type="entry name" value="P-loop containing nucleotide triphosphate hydrolases"/>
    <property type="match status" value="1"/>
</dbReference>
<dbReference type="STRING" id="889378.Spiaf_1260"/>
<dbReference type="InterPro" id="IPR027417">
    <property type="entry name" value="P-loop_NTPase"/>
</dbReference>
<evidence type="ECO:0000256" key="4">
    <source>
        <dbReference type="ARBA" id="ARBA00022741"/>
    </source>
</evidence>
<keyword evidence="3" id="KW-0536">Nodulation</keyword>
<dbReference type="AlphaFoldDB" id="H9UIJ2"/>
<proteinExistence type="inferred from homology"/>
<keyword evidence="4" id="KW-0547">Nucleotide-binding</keyword>
<dbReference type="InterPro" id="IPR050763">
    <property type="entry name" value="ABC_transporter_ATP-binding"/>
</dbReference>
<comment type="similarity">
    <text evidence="1">Belongs to the ABC transporter superfamily.</text>
</comment>
<gene>
    <name evidence="7" type="ordered locus">Spiaf_1260</name>
</gene>
<keyword evidence="2" id="KW-0813">Transport</keyword>
<dbReference type="HOGENOM" id="CLU_000604_1_2_12"/>
<dbReference type="eggNOG" id="COG1131">
    <property type="taxonomic scope" value="Bacteria"/>
</dbReference>
<accession>H9UIJ2</accession>
<dbReference type="GO" id="GO:0005524">
    <property type="term" value="F:ATP binding"/>
    <property type="evidence" value="ECO:0007669"/>
    <property type="project" value="UniProtKB-KW"/>
</dbReference>
<evidence type="ECO:0000256" key="3">
    <source>
        <dbReference type="ARBA" id="ARBA00022458"/>
    </source>
</evidence>
<evidence type="ECO:0000256" key="1">
    <source>
        <dbReference type="ARBA" id="ARBA00005417"/>
    </source>
</evidence>
<dbReference type="InterPro" id="IPR003593">
    <property type="entry name" value="AAA+_ATPase"/>
</dbReference>
<keyword evidence="8" id="KW-1185">Reference proteome</keyword>